<accession>A0A0B6Z8A8</accession>
<protein>
    <submittedName>
        <fullName evidence="1">Uncharacterized protein</fullName>
    </submittedName>
</protein>
<feature type="non-terminal residue" evidence="1">
    <location>
        <position position="152"/>
    </location>
</feature>
<evidence type="ECO:0000313" key="1">
    <source>
        <dbReference type="EMBL" id="CEK64768.1"/>
    </source>
</evidence>
<name>A0A0B6Z8A8_9EUPU</name>
<sequence length="152" mass="17912">MMQELDHREVEQNVDTYVQSVEIKQELDCEAAMNVQNECQFETVKIKQEQLLEYEMGYENVGTKDERMYNLDRRIIEMENSKVKFWKCPRRVSKTSIMKYEACFTPATKVGEDNSQPELNEVEELQNCHIKPLDINYSLIDCDLVGQNEDCI</sequence>
<dbReference type="EMBL" id="HACG01017903">
    <property type="protein sequence ID" value="CEK64768.1"/>
    <property type="molecule type" value="Transcribed_RNA"/>
</dbReference>
<dbReference type="AlphaFoldDB" id="A0A0B6Z8A8"/>
<organism evidence="1">
    <name type="scientific">Arion vulgaris</name>
    <dbReference type="NCBI Taxonomy" id="1028688"/>
    <lineage>
        <taxon>Eukaryota</taxon>
        <taxon>Metazoa</taxon>
        <taxon>Spiralia</taxon>
        <taxon>Lophotrochozoa</taxon>
        <taxon>Mollusca</taxon>
        <taxon>Gastropoda</taxon>
        <taxon>Heterobranchia</taxon>
        <taxon>Euthyneura</taxon>
        <taxon>Panpulmonata</taxon>
        <taxon>Eupulmonata</taxon>
        <taxon>Stylommatophora</taxon>
        <taxon>Helicina</taxon>
        <taxon>Arionoidea</taxon>
        <taxon>Arionidae</taxon>
        <taxon>Arion</taxon>
    </lineage>
</organism>
<proteinExistence type="predicted"/>
<reference evidence="1" key="1">
    <citation type="submission" date="2014-12" db="EMBL/GenBank/DDBJ databases">
        <title>Insight into the proteome of Arion vulgaris.</title>
        <authorList>
            <person name="Aradska J."/>
            <person name="Bulat T."/>
            <person name="Smidak R."/>
            <person name="Sarate P."/>
            <person name="Gangsoo J."/>
            <person name="Sialana F."/>
            <person name="Bilban M."/>
            <person name="Lubec G."/>
        </authorList>
    </citation>
    <scope>NUCLEOTIDE SEQUENCE</scope>
    <source>
        <tissue evidence="1">Skin</tissue>
    </source>
</reference>
<gene>
    <name evidence="1" type="primary">ORF52846</name>
</gene>